<name>A0A2T1GMX3_9CYAN</name>
<sequence length="363" mass="40466">MLEQILQIIPTPPNNSDGIGDYALLLATQFRKDFQIDTQFLVFRNDVEVAPSVDGFPIAVLSDYRSEVFCAAIPKSVGAIIVHFSAYPYFNTSLKGTFGVDTPFWLPDALQSTIESHQLKLIVMFHELSKLHWKQFYVFDLLNPIHSIVSRQIAKMADLVLTSSSKYQSILSEWIGASVTKISIFSNMGEPNLVLPLAARQRRLIVFGGSARVRIYQNHLPAIIKTCMLLEIEEICDIGPPLDLSAIATEEIELVEMGFRSQAEIGQLLSTAIAGCLDYSPFPGSLGKSSVFAAYCAYGLLPILTGDNNAQQDGLYVNKHYLMSNERASDLKIDEVQKIVNNAREWYQNHTIAETAKIFYACL</sequence>
<comment type="caution">
    <text evidence="1">The sequence shown here is derived from an EMBL/GenBank/DDBJ whole genome shotgun (WGS) entry which is preliminary data.</text>
</comment>
<dbReference type="AlphaFoldDB" id="A0A2T1GMX3"/>
<proteinExistence type="predicted"/>
<keyword evidence="2" id="KW-1185">Reference proteome</keyword>
<evidence type="ECO:0000313" key="1">
    <source>
        <dbReference type="EMBL" id="PSB59243.1"/>
    </source>
</evidence>
<reference evidence="1 2" key="1">
    <citation type="submission" date="2018-03" db="EMBL/GenBank/DDBJ databases">
        <title>The ancient ancestry and fast evolution of plastids.</title>
        <authorList>
            <person name="Moore K.R."/>
            <person name="Magnabosco C."/>
            <person name="Momper L."/>
            <person name="Gold D.A."/>
            <person name="Bosak T."/>
            <person name="Fournier G.P."/>
        </authorList>
    </citation>
    <scope>NUCLEOTIDE SEQUENCE [LARGE SCALE GENOMIC DNA]</scope>
    <source>
        <strain evidence="1 2">CCALA 037</strain>
    </source>
</reference>
<protein>
    <recommendedName>
        <fullName evidence="3">Glycosyltransferase family 1 protein</fullName>
    </recommendedName>
</protein>
<evidence type="ECO:0008006" key="3">
    <source>
        <dbReference type="Google" id="ProtNLM"/>
    </source>
</evidence>
<accession>A0A2T1GMX3</accession>
<dbReference type="OrthoDB" id="8478474at2"/>
<dbReference type="SUPFAM" id="SSF53756">
    <property type="entry name" value="UDP-Glycosyltransferase/glycogen phosphorylase"/>
    <property type="match status" value="1"/>
</dbReference>
<gene>
    <name evidence="1" type="ORF">C7B77_01710</name>
</gene>
<organism evidence="1 2">
    <name type="scientific">Chamaesiphon polymorphus CCALA 037</name>
    <dbReference type="NCBI Taxonomy" id="2107692"/>
    <lineage>
        <taxon>Bacteria</taxon>
        <taxon>Bacillati</taxon>
        <taxon>Cyanobacteriota</taxon>
        <taxon>Cyanophyceae</taxon>
        <taxon>Gomontiellales</taxon>
        <taxon>Chamaesiphonaceae</taxon>
        <taxon>Chamaesiphon</taxon>
    </lineage>
</organism>
<dbReference type="EMBL" id="PVWO01000010">
    <property type="protein sequence ID" value="PSB59243.1"/>
    <property type="molecule type" value="Genomic_DNA"/>
</dbReference>
<dbReference type="Proteomes" id="UP000238937">
    <property type="component" value="Unassembled WGS sequence"/>
</dbReference>
<dbReference type="RefSeq" id="WP_106299702.1">
    <property type="nucleotide sequence ID" value="NZ_PVWO01000010.1"/>
</dbReference>
<evidence type="ECO:0000313" key="2">
    <source>
        <dbReference type="Proteomes" id="UP000238937"/>
    </source>
</evidence>